<dbReference type="EMBL" id="OU015569">
    <property type="protein sequence ID" value="CAG5096746.1"/>
    <property type="molecule type" value="Genomic_DNA"/>
</dbReference>
<evidence type="ECO:0000256" key="4">
    <source>
        <dbReference type="ARBA" id="ARBA00022989"/>
    </source>
</evidence>
<keyword evidence="2" id="KW-0813">Transport</keyword>
<sequence>MLHKLSLWELIKVNSLPAGLDFVSCAAFTFIVPSLMSSDLQSDTVGCVLGCGPLLAMIVGPRIGAWSDDCQSRHGKRTPFIFCISLAILLALLLIPYSSTISKVLPEKYSGLIHLGLLFSGIVLLDSCVSLCYTPFEALLDDLYESKGFVQKDTEGNPQGLISISAITTMVVRAPLIVFKIPAAIRMFFCSLAEMIRSLITMPNMFHRLWFAHFCGWMGLMNLITYYTEYFAEVIFNGDPNAEVGSELRNLYEEGIRYGSIGLFLQNVVGVICAFYAEDIIKMMGRRNAFVYSCISFSFAAAIIFVSRSVPIVICATSLTGFLLAALQVLPYSLLSQYHKEAKSNAVGEDNIYERGLCEMYALLDSAYYLSHMIPIAIVSTLLTITKSPLSYAACSAIFGCLGVIASTQVHYDRIDYIRYLS</sequence>
<evidence type="ECO:0000256" key="1">
    <source>
        <dbReference type="ARBA" id="ARBA00004141"/>
    </source>
</evidence>
<dbReference type="SUPFAM" id="SSF103473">
    <property type="entry name" value="MFS general substrate transporter"/>
    <property type="match status" value="1"/>
</dbReference>
<feature type="transmembrane region" description="Helical" evidence="6">
    <location>
        <begin position="79"/>
        <end position="97"/>
    </location>
</feature>
<evidence type="ECO:0000256" key="3">
    <source>
        <dbReference type="ARBA" id="ARBA00022692"/>
    </source>
</evidence>
<feature type="transmembrane region" description="Helical" evidence="6">
    <location>
        <begin position="47"/>
        <end position="67"/>
    </location>
</feature>
<protein>
    <submittedName>
        <fullName evidence="7">Oidioi.mRNA.OKI2018_I69.XSR.g14759.t1.cds</fullName>
    </submittedName>
</protein>
<keyword evidence="3 6" id="KW-0812">Transmembrane</keyword>
<evidence type="ECO:0000256" key="6">
    <source>
        <dbReference type="SAM" id="Phobius"/>
    </source>
</evidence>
<dbReference type="Gene3D" id="1.20.1250.20">
    <property type="entry name" value="MFS general substrate transporter like domains"/>
    <property type="match status" value="2"/>
</dbReference>
<dbReference type="Proteomes" id="UP001158576">
    <property type="component" value="Chromosome XSR"/>
</dbReference>
<keyword evidence="8" id="KW-1185">Reference proteome</keyword>
<dbReference type="PANTHER" id="PTHR19432">
    <property type="entry name" value="SUGAR TRANSPORTER"/>
    <property type="match status" value="1"/>
</dbReference>
<feature type="transmembrane region" description="Helical" evidence="6">
    <location>
        <begin position="312"/>
        <end position="335"/>
    </location>
</feature>
<organism evidence="7 8">
    <name type="scientific">Oikopleura dioica</name>
    <name type="common">Tunicate</name>
    <dbReference type="NCBI Taxonomy" id="34765"/>
    <lineage>
        <taxon>Eukaryota</taxon>
        <taxon>Metazoa</taxon>
        <taxon>Chordata</taxon>
        <taxon>Tunicata</taxon>
        <taxon>Appendicularia</taxon>
        <taxon>Copelata</taxon>
        <taxon>Oikopleuridae</taxon>
        <taxon>Oikopleura</taxon>
    </lineage>
</organism>
<reference evidence="7 8" key="1">
    <citation type="submission" date="2021-04" db="EMBL/GenBank/DDBJ databases">
        <authorList>
            <person name="Bliznina A."/>
        </authorList>
    </citation>
    <scope>NUCLEOTIDE SEQUENCE [LARGE SCALE GENOMIC DNA]</scope>
</reference>
<dbReference type="PANTHER" id="PTHR19432:SF37">
    <property type="entry name" value="SOLUTE CARRIER FAMILY 45 MEMBER 3"/>
    <property type="match status" value="1"/>
</dbReference>
<gene>
    <name evidence="7" type="ORF">OKIOD_LOCUS6317</name>
</gene>
<comment type="subcellular location">
    <subcellularLocation>
        <location evidence="1">Membrane</location>
        <topology evidence="1">Multi-pass membrane protein</topology>
    </subcellularLocation>
</comment>
<evidence type="ECO:0000313" key="7">
    <source>
        <dbReference type="EMBL" id="CAG5096746.1"/>
    </source>
</evidence>
<keyword evidence="5 6" id="KW-0472">Membrane</keyword>
<feature type="transmembrane region" description="Helical" evidence="6">
    <location>
        <begin position="367"/>
        <end position="385"/>
    </location>
</feature>
<feature type="transmembrane region" description="Helical" evidence="6">
    <location>
        <begin position="209"/>
        <end position="227"/>
    </location>
</feature>
<evidence type="ECO:0000313" key="8">
    <source>
        <dbReference type="Proteomes" id="UP001158576"/>
    </source>
</evidence>
<evidence type="ECO:0000256" key="2">
    <source>
        <dbReference type="ARBA" id="ARBA00022448"/>
    </source>
</evidence>
<proteinExistence type="predicted"/>
<feature type="transmembrane region" description="Helical" evidence="6">
    <location>
        <begin position="256"/>
        <end position="277"/>
    </location>
</feature>
<feature type="transmembrane region" description="Helical" evidence="6">
    <location>
        <begin position="109"/>
        <end position="136"/>
    </location>
</feature>
<keyword evidence="4 6" id="KW-1133">Transmembrane helix</keyword>
<accession>A0ABN7SI28</accession>
<feature type="transmembrane region" description="Helical" evidence="6">
    <location>
        <begin position="15"/>
        <end position="35"/>
    </location>
</feature>
<feature type="transmembrane region" description="Helical" evidence="6">
    <location>
        <begin position="391"/>
        <end position="412"/>
    </location>
</feature>
<evidence type="ECO:0000256" key="5">
    <source>
        <dbReference type="ARBA" id="ARBA00023136"/>
    </source>
</evidence>
<dbReference type="InterPro" id="IPR036259">
    <property type="entry name" value="MFS_trans_sf"/>
</dbReference>
<feature type="transmembrane region" description="Helical" evidence="6">
    <location>
        <begin position="289"/>
        <end position="306"/>
    </location>
</feature>
<name>A0ABN7SI28_OIKDI</name>